<accession>A0A9N9GLF3</accession>
<keyword evidence="1" id="KW-0812">Transmembrane</keyword>
<protein>
    <submittedName>
        <fullName evidence="2">13771_t:CDS:1</fullName>
    </submittedName>
</protein>
<dbReference type="EMBL" id="CAJVPV010007074">
    <property type="protein sequence ID" value="CAG8614342.1"/>
    <property type="molecule type" value="Genomic_DNA"/>
</dbReference>
<feature type="transmembrane region" description="Helical" evidence="1">
    <location>
        <begin position="13"/>
        <end position="33"/>
    </location>
</feature>
<organism evidence="2 3">
    <name type="scientific">Acaulospora morrowiae</name>
    <dbReference type="NCBI Taxonomy" id="94023"/>
    <lineage>
        <taxon>Eukaryota</taxon>
        <taxon>Fungi</taxon>
        <taxon>Fungi incertae sedis</taxon>
        <taxon>Mucoromycota</taxon>
        <taxon>Glomeromycotina</taxon>
        <taxon>Glomeromycetes</taxon>
        <taxon>Diversisporales</taxon>
        <taxon>Acaulosporaceae</taxon>
        <taxon>Acaulospora</taxon>
    </lineage>
</organism>
<gene>
    <name evidence="2" type="ORF">AMORRO_LOCUS8370</name>
</gene>
<evidence type="ECO:0000256" key="1">
    <source>
        <dbReference type="SAM" id="Phobius"/>
    </source>
</evidence>
<sequence length="46" mass="4972">TMSRSAGDGICDVLLNAEVIDVVGVVCWVIWMVDKKDVMMGSLDEA</sequence>
<feature type="non-terminal residue" evidence="2">
    <location>
        <position position="1"/>
    </location>
</feature>
<evidence type="ECO:0000313" key="2">
    <source>
        <dbReference type="EMBL" id="CAG8614342.1"/>
    </source>
</evidence>
<proteinExistence type="predicted"/>
<comment type="caution">
    <text evidence="2">The sequence shown here is derived from an EMBL/GenBank/DDBJ whole genome shotgun (WGS) entry which is preliminary data.</text>
</comment>
<dbReference type="AlphaFoldDB" id="A0A9N9GLF3"/>
<keyword evidence="1" id="KW-1133">Transmembrane helix</keyword>
<keyword evidence="1" id="KW-0472">Membrane</keyword>
<reference evidence="2" key="1">
    <citation type="submission" date="2021-06" db="EMBL/GenBank/DDBJ databases">
        <authorList>
            <person name="Kallberg Y."/>
            <person name="Tangrot J."/>
            <person name="Rosling A."/>
        </authorList>
    </citation>
    <scope>NUCLEOTIDE SEQUENCE</scope>
    <source>
        <strain evidence="2">CL551</strain>
    </source>
</reference>
<dbReference type="Proteomes" id="UP000789342">
    <property type="component" value="Unassembled WGS sequence"/>
</dbReference>
<evidence type="ECO:0000313" key="3">
    <source>
        <dbReference type="Proteomes" id="UP000789342"/>
    </source>
</evidence>
<keyword evidence="3" id="KW-1185">Reference proteome</keyword>
<name>A0A9N9GLF3_9GLOM</name>